<name>A0A9P5BHY3_9HYPO</name>
<dbReference type="GO" id="GO:0016705">
    <property type="term" value="F:oxidoreductase activity, acting on paired donors, with incorporation or reduction of molecular oxygen"/>
    <property type="evidence" value="ECO:0007669"/>
    <property type="project" value="InterPro"/>
</dbReference>
<keyword evidence="2" id="KW-0479">Metal-binding</keyword>
<dbReference type="GO" id="GO:0020037">
    <property type="term" value="F:heme binding"/>
    <property type="evidence" value="ECO:0007669"/>
    <property type="project" value="InterPro"/>
</dbReference>
<gene>
    <name evidence="4" type="ORF">FAGAP_1187</name>
</gene>
<evidence type="ECO:0000256" key="3">
    <source>
        <dbReference type="ARBA" id="ARBA00023004"/>
    </source>
</evidence>
<dbReference type="SUPFAM" id="SSF48264">
    <property type="entry name" value="Cytochrome P450"/>
    <property type="match status" value="1"/>
</dbReference>
<dbReference type="InterPro" id="IPR050121">
    <property type="entry name" value="Cytochrome_P450_monoxygenase"/>
</dbReference>
<evidence type="ECO:0000313" key="4">
    <source>
        <dbReference type="EMBL" id="KAF4502601.1"/>
    </source>
</evidence>
<evidence type="ECO:0000313" key="5">
    <source>
        <dbReference type="Proteomes" id="UP000737391"/>
    </source>
</evidence>
<reference evidence="4" key="1">
    <citation type="submission" date="2020-01" db="EMBL/GenBank/DDBJ databases">
        <title>Identification and distribution of gene clusters putatively required for synthesis of sphingolipid metabolism inhibitors in phylogenetically diverse species of the filamentous fungus Fusarium.</title>
        <authorList>
            <person name="Kim H.-S."/>
            <person name="Busman M."/>
            <person name="Brown D.W."/>
            <person name="Divon H."/>
            <person name="Uhlig S."/>
            <person name="Proctor R.H."/>
        </authorList>
    </citation>
    <scope>NUCLEOTIDE SEQUENCE</scope>
    <source>
        <strain evidence="4">NRRL 31653</strain>
    </source>
</reference>
<dbReference type="PANTHER" id="PTHR24305:SF168">
    <property type="entry name" value="P450, PUTATIVE (EUROFUNG)-RELATED"/>
    <property type="match status" value="1"/>
</dbReference>
<dbReference type="AlphaFoldDB" id="A0A9P5BHY3"/>
<dbReference type="OrthoDB" id="1470350at2759"/>
<dbReference type="GO" id="GO:0004497">
    <property type="term" value="F:monooxygenase activity"/>
    <property type="evidence" value="ECO:0007669"/>
    <property type="project" value="InterPro"/>
</dbReference>
<keyword evidence="5" id="KW-1185">Reference proteome</keyword>
<organism evidence="4 5">
    <name type="scientific">Fusarium agapanthi</name>
    <dbReference type="NCBI Taxonomy" id="1803897"/>
    <lineage>
        <taxon>Eukaryota</taxon>
        <taxon>Fungi</taxon>
        <taxon>Dikarya</taxon>
        <taxon>Ascomycota</taxon>
        <taxon>Pezizomycotina</taxon>
        <taxon>Sordariomycetes</taxon>
        <taxon>Hypocreomycetidae</taxon>
        <taxon>Hypocreales</taxon>
        <taxon>Nectriaceae</taxon>
        <taxon>Fusarium</taxon>
        <taxon>Fusarium fujikuroi species complex</taxon>
    </lineage>
</organism>
<dbReference type="PANTHER" id="PTHR24305">
    <property type="entry name" value="CYTOCHROME P450"/>
    <property type="match status" value="1"/>
</dbReference>
<sequence length="221" mass="24050">MSELKRRFDVSILGQLANLHTAFAAWSNQSRLSTGSRTDSECAVASCNRSWGRRSSGSSPGRAASSIASHCDRGASRLTDTLAYASGPADTPAKNKTATATATVSGKFIPGGTQIGQSPFAVYHSKETFGQDASLFSPERWINADPAKYEAMAEVVSLVFSTGQYQCLGKPVAFIELNKIFVELLRRFDLCTARPEKPLHIMNAGIWLIEDFPIRITRREA</sequence>
<keyword evidence="3" id="KW-0408">Iron</keyword>
<dbReference type="Pfam" id="PF00067">
    <property type="entry name" value="p450"/>
    <property type="match status" value="1"/>
</dbReference>
<dbReference type="InterPro" id="IPR001128">
    <property type="entry name" value="Cyt_P450"/>
</dbReference>
<evidence type="ECO:0000256" key="1">
    <source>
        <dbReference type="ARBA" id="ARBA00022617"/>
    </source>
</evidence>
<dbReference type="Gene3D" id="1.10.630.10">
    <property type="entry name" value="Cytochrome P450"/>
    <property type="match status" value="1"/>
</dbReference>
<dbReference type="GO" id="GO:0005506">
    <property type="term" value="F:iron ion binding"/>
    <property type="evidence" value="ECO:0007669"/>
    <property type="project" value="InterPro"/>
</dbReference>
<dbReference type="Proteomes" id="UP000737391">
    <property type="component" value="Unassembled WGS sequence"/>
</dbReference>
<comment type="caution">
    <text evidence="4">The sequence shown here is derived from an EMBL/GenBank/DDBJ whole genome shotgun (WGS) entry which is preliminary data.</text>
</comment>
<accession>A0A9P5BHY3</accession>
<evidence type="ECO:0000256" key="2">
    <source>
        <dbReference type="ARBA" id="ARBA00022723"/>
    </source>
</evidence>
<keyword evidence="1" id="KW-0349">Heme</keyword>
<dbReference type="InterPro" id="IPR036396">
    <property type="entry name" value="Cyt_P450_sf"/>
</dbReference>
<dbReference type="EMBL" id="LUFC02000067">
    <property type="protein sequence ID" value="KAF4502601.1"/>
    <property type="molecule type" value="Genomic_DNA"/>
</dbReference>
<proteinExistence type="predicted"/>
<protein>
    <submittedName>
        <fullName evidence="4">Pisatin demethylase (Cytochrome P450)</fullName>
    </submittedName>
</protein>